<dbReference type="PANTHER" id="PTHR43174:SF3">
    <property type="entry name" value="UDP-N-ACETYLGLUCOSAMINE 2-EPIMERASE"/>
    <property type="match status" value="1"/>
</dbReference>
<dbReference type="GO" id="GO:0006047">
    <property type="term" value="P:UDP-N-acetylglucosamine metabolic process"/>
    <property type="evidence" value="ECO:0007669"/>
    <property type="project" value="InterPro"/>
</dbReference>
<evidence type="ECO:0000313" key="3">
    <source>
        <dbReference type="Proteomes" id="UP000509513"/>
    </source>
</evidence>
<reference evidence="2 3" key="1">
    <citation type="submission" date="2020-05" db="EMBL/GenBank/DDBJ databases">
        <title>Complete genome sequencing of Campylobacter and Arcobacter type strains.</title>
        <authorList>
            <person name="Miller W.G."/>
            <person name="Yee E."/>
        </authorList>
    </citation>
    <scope>NUCLEOTIDE SEQUENCE [LARGE SCALE GENOMIC DNA]</scope>
    <source>
        <strain evidence="2 3">LMG 21996</strain>
    </source>
</reference>
<dbReference type="Pfam" id="PF02350">
    <property type="entry name" value="Epimerase_2"/>
    <property type="match status" value="1"/>
</dbReference>
<dbReference type="GO" id="GO:0004553">
    <property type="term" value="F:hydrolase activity, hydrolyzing O-glycosyl compounds"/>
    <property type="evidence" value="ECO:0007669"/>
    <property type="project" value="InterPro"/>
</dbReference>
<dbReference type="PANTHER" id="PTHR43174">
    <property type="entry name" value="UDP-N-ACETYLGLUCOSAMINE 2-EPIMERASE"/>
    <property type="match status" value="1"/>
</dbReference>
<dbReference type="InterPro" id="IPR003331">
    <property type="entry name" value="UDP_GlcNAc_Epimerase_2_dom"/>
</dbReference>
<dbReference type="SUPFAM" id="SSF53756">
    <property type="entry name" value="UDP-Glycosyltransferase/glycogen phosphorylase"/>
    <property type="match status" value="1"/>
</dbReference>
<dbReference type="Gene3D" id="3.40.50.2000">
    <property type="entry name" value="Glycogen Phosphorylase B"/>
    <property type="match status" value="2"/>
</dbReference>
<accession>A0A7L5JM47</accession>
<evidence type="ECO:0000259" key="1">
    <source>
        <dbReference type="Pfam" id="PF02350"/>
    </source>
</evidence>
<evidence type="ECO:0000313" key="2">
    <source>
        <dbReference type="EMBL" id="QKJ26295.1"/>
    </source>
</evidence>
<protein>
    <submittedName>
        <fullName evidence="2">UDP-N-acetylglucosamine 2-epimerase</fullName>
    </submittedName>
</protein>
<gene>
    <name evidence="2" type="ORF">ACBT_0327</name>
</gene>
<dbReference type="NCBIfam" id="TIGR03568">
    <property type="entry name" value="NeuC_NnaA"/>
    <property type="match status" value="1"/>
</dbReference>
<sequence>MKKKILAVTGIRSEYDILYPVLKELQNSKNFDLKIVVTGAHLSDWHGFTLEKIEEDGFEIVEKIDYLLMTNRKTQRSKGVGLLIEGLTQTVDREKPDFLIFVGDREESIATCVVGNYMDVLVAHIGGGDPVYGNSDDPIRIACSKLAHIHFATANTYAENIKKLGEEEFRICFSGNPALNNILETKIIDRNELSDFLKIDIANNEYIVVLKHPLSSEVKDSYEQMNISMKAISEFAIEKKIKVIGIYPNTDPGSYDILKAIDDNCNENIKFYKTLPREIFVNLMRNAKVLVGNSSMGILEAPLYKLPVVNIGNRQKGRLNAGNVEFVGYDKIIIKNAINKAFYDEDYREFVKNLINPYGDGYAHKKIVSFLDEINLNDEKWYTKRKLI</sequence>
<organism evidence="2 3">
    <name type="scientific">Aliarcobacter cibarius</name>
    <dbReference type="NCBI Taxonomy" id="255507"/>
    <lineage>
        <taxon>Bacteria</taxon>
        <taxon>Pseudomonadati</taxon>
        <taxon>Campylobacterota</taxon>
        <taxon>Epsilonproteobacteria</taxon>
        <taxon>Campylobacterales</taxon>
        <taxon>Arcobacteraceae</taxon>
        <taxon>Aliarcobacter</taxon>
    </lineage>
</organism>
<dbReference type="InterPro" id="IPR020004">
    <property type="entry name" value="UDP-GlcNAc_Epase"/>
</dbReference>
<feature type="domain" description="UDP-N-acetylglucosamine 2-epimerase" evidence="1">
    <location>
        <begin position="23"/>
        <end position="371"/>
    </location>
</feature>
<dbReference type="RefSeq" id="WP_024775853.1">
    <property type="nucleotide sequence ID" value="NZ_CP054051.1"/>
</dbReference>
<proteinExistence type="predicted"/>
<name>A0A7L5JM47_9BACT</name>
<dbReference type="KEGG" id="acib:ACBT_0327"/>
<dbReference type="AlphaFoldDB" id="A0A7L5JM47"/>
<dbReference type="EMBL" id="CP054051">
    <property type="protein sequence ID" value="QKJ26295.1"/>
    <property type="molecule type" value="Genomic_DNA"/>
</dbReference>
<dbReference type="Proteomes" id="UP000509513">
    <property type="component" value="Chromosome"/>
</dbReference>
<dbReference type="InterPro" id="IPR029767">
    <property type="entry name" value="WecB-like"/>
</dbReference>